<dbReference type="PROSITE" id="PS50013">
    <property type="entry name" value="CHROMO_2"/>
    <property type="match status" value="1"/>
</dbReference>
<evidence type="ECO:0000259" key="4">
    <source>
        <dbReference type="PROSITE" id="PS50013"/>
    </source>
</evidence>
<gene>
    <name evidence="5" type="ORF">pdam_00000716</name>
</gene>
<accession>A0A3M6TVH1</accession>
<dbReference type="EMBL" id="RCHS01002836">
    <property type="protein sequence ID" value="RMX45356.1"/>
    <property type="molecule type" value="Genomic_DNA"/>
</dbReference>
<name>A0A3M6TVH1_POCDA</name>
<dbReference type="InterPro" id="IPR051219">
    <property type="entry name" value="Heterochromatin_chromo-domain"/>
</dbReference>
<dbReference type="InterPro" id="IPR023780">
    <property type="entry name" value="Chromo_domain"/>
</dbReference>
<keyword evidence="2" id="KW-0539">Nucleus</keyword>
<dbReference type="InterPro" id="IPR000953">
    <property type="entry name" value="Chromo/chromo_shadow_dom"/>
</dbReference>
<feature type="compositionally biased region" description="Acidic residues" evidence="3">
    <location>
        <begin position="76"/>
        <end position="89"/>
    </location>
</feature>
<feature type="domain" description="Chromo" evidence="4">
    <location>
        <begin position="93"/>
        <end position="143"/>
    </location>
</feature>
<dbReference type="PROSITE" id="PS00598">
    <property type="entry name" value="CHROMO_1"/>
    <property type="match status" value="1"/>
</dbReference>
<comment type="subcellular location">
    <subcellularLocation>
        <location evidence="1">Nucleus</location>
    </subcellularLocation>
</comment>
<protein>
    <recommendedName>
        <fullName evidence="4">Chromo domain-containing protein</fullName>
    </recommendedName>
</protein>
<evidence type="ECO:0000313" key="5">
    <source>
        <dbReference type="EMBL" id="RMX45356.1"/>
    </source>
</evidence>
<dbReference type="Pfam" id="PF00385">
    <property type="entry name" value="Chromo"/>
    <property type="match status" value="1"/>
</dbReference>
<dbReference type="Proteomes" id="UP000275408">
    <property type="component" value="Unassembled WGS sequence"/>
</dbReference>
<feature type="region of interest" description="Disordered" evidence="3">
    <location>
        <begin position="16"/>
        <end position="93"/>
    </location>
</feature>
<evidence type="ECO:0000256" key="3">
    <source>
        <dbReference type="SAM" id="MobiDB-lite"/>
    </source>
</evidence>
<comment type="caution">
    <text evidence="5">The sequence shown here is derived from an EMBL/GenBank/DDBJ whole genome shotgun (WGS) entry which is preliminary data.</text>
</comment>
<dbReference type="AlphaFoldDB" id="A0A3M6TVH1"/>
<dbReference type="PANTHER" id="PTHR22812">
    <property type="entry name" value="CHROMOBOX PROTEIN"/>
    <property type="match status" value="1"/>
</dbReference>
<proteinExistence type="predicted"/>
<dbReference type="GO" id="GO:0005634">
    <property type="term" value="C:nucleus"/>
    <property type="evidence" value="ECO:0007669"/>
    <property type="project" value="UniProtKB-SubCell"/>
</dbReference>
<feature type="compositionally biased region" description="Acidic residues" evidence="3">
    <location>
        <begin position="31"/>
        <end position="45"/>
    </location>
</feature>
<evidence type="ECO:0000256" key="2">
    <source>
        <dbReference type="ARBA" id="ARBA00023242"/>
    </source>
</evidence>
<dbReference type="SUPFAM" id="SSF54160">
    <property type="entry name" value="Chromo domain-like"/>
    <property type="match status" value="1"/>
</dbReference>
<reference evidence="5 6" key="1">
    <citation type="journal article" date="2018" name="Sci. Rep.">
        <title>Comparative analysis of the Pocillopora damicornis genome highlights role of immune system in coral evolution.</title>
        <authorList>
            <person name="Cunning R."/>
            <person name="Bay R.A."/>
            <person name="Gillette P."/>
            <person name="Baker A.C."/>
            <person name="Traylor-Knowles N."/>
        </authorList>
    </citation>
    <scope>NUCLEOTIDE SEQUENCE [LARGE SCALE GENOMIC DNA]</scope>
    <source>
        <strain evidence="5">RSMAS</strain>
        <tissue evidence="5">Whole animal</tissue>
    </source>
</reference>
<dbReference type="SMART" id="SM00298">
    <property type="entry name" value="CHROMO"/>
    <property type="match status" value="1"/>
</dbReference>
<dbReference type="STRING" id="46731.A0A3M6TVH1"/>
<dbReference type="InterPro" id="IPR023779">
    <property type="entry name" value="Chromodomain_CS"/>
</dbReference>
<evidence type="ECO:0000313" key="6">
    <source>
        <dbReference type="Proteomes" id="UP000275408"/>
    </source>
</evidence>
<evidence type="ECO:0000256" key="1">
    <source>
        <dbReference type="ARBA" id="ARBA00004123"/>
    </source>
</evidence>
<sequence>MDNRRISTTVHVARMKRYVDPASRPIRQPPEDIDELYLLDSDLPDDSFAGDQTNADDTADQPPAPNDGPELANENTSEEDEESEEEVDMDNVYSAEEIVSQRLKNRKPEYQIKWLGFPDSQNTWEDAENILDKRLLERFYKKHPRAKRLDVDPGYSPNTVALLSWPGSPDSSPVIAVITGRERNISRHRFSRPNWKTESSRTAQ</sequence>
<dbReference type="Gene3D" id="2.40.50.40">
    <property type="match status" value="1"/>
</dbReference>
<keyword evidence="6" id="KW-1185">Reference proteome</keyword>
<organism evidence="5 6">
    <name type="scientific">Pocillopora damicornis</name>
    <name type="common">Cauliflower coral</name>
    <name type="synonym">Millepora damicornis</name>
    <dbReference type="NCBI Taxonomy" id="46731"/>
    <lineage>
        <taxon>Eukaryota</taxon>
        <taxon>Metazoa</taxon>
        <taxon>Cnidaria</taxon>
        <taxon>Anthozoa</taxon>
        <taxon>Hexacorallia</taxon>
        <taxon>Scleractinia</taxon>
        <taxon>Astrocoeniina</taxon>
        <taxon>Pocilloporidae</taxon>
        <taxon>Pocillopora</taxon>
    </lineage>
</organism>
<dbReference type="InterPro" id="IPR016197">
    <property type="entry name" value="Chromo-like_dom_sf"/>
</dbReference>